<dbReference type="EMBL" id="JAUJYO010000005">
    <property type="protein sequence ID" value="KAK1317887.1"/>
    <property type="molecule type" value="Genomic_DNA"/>
</dbReference>
<comment type="caution">
    <text evidence="3">The sequence shown here is derived from an EMBL/GenBank/DDBJ whole genome shotgun (WGS) entry which is preliminary data.</text>
</comment>
<keyword evidence="2" id="KW-0732">Signal</keyword>
<evidence type="ECO:0000313" key="4">
    <source>
        <dbReference type="Proteomes" id="UP001180020"/>
    </source>
</evidence>
<feature type="signal peptide" evidence="2">
    <location>
        <begin position="1"/>
        <end position="17"/>
    </location>
</feature>
<gene>
    <name evidence="3" type="ORF">QJS10_CPA05g00724</name>
</gene>
<reference evidence="3" key="1">
    <citation type="journal article" date="2023" name="Nat. Commun.">
        <title>Diploid and tetraploid genomes of Acorus and the evolution of monocots.</title>
        <authorList>
            <person name="Ma L."/>
            <person name="Liu K.W."/>
            <person name="Li Z."/>
            <person name="Hsiao Y.Y."/>
            <person name="Qi Y."/>
            <person name="Fu T."/>
            <person name="Tang G.D."/>
            <person name="Zhang D."/>
            <person name="Sun W.H."/>
            <person name="Liu D.K."/>
            <person name="Li Y."/>
            <person name="Chen G.Z."/>
            <person name="Liu X.D."/>
            <person name="Liao X.Y."/>
            <person name="Jiang Y.T."/>
            <person name="Yu X."/>
            <person name="Hao Y."/>
            <person name="Huang J."/>
            <person name="Zhao X.W."/>
            <person name="Ke S."/>
            <person name="Chen Y.Y."/>
            <person name="Wu W.L."/>
            <person name="Hsu J.L."/>
            <person name="Lin Y.F."/>
            <person name="Huang M.D."/>
            <person name="Li C.Y."/>
            <person name="Huang L."/>
            <person name="Wang Z.W."/>
            <person name="Zhao X."/>
            <person name="Zhong W.Y."/>
            <person name="Peng D.H."/>
            <person name="Ahmad S."/>
            <person name="Lan S."/>
            <person name="Zhang J.S."/>
            <person name="Tsai W.C."/>
            <person name="Van de Peer Y."/>
            <person name="Liu Z.J."/>
        </authorList>
    </citation>
    <scope>NUCLEOTIDE SEQUENCE</scope>
    <source>
        <strain evidence="3">CP</strain>
    </source>
</reference>
<protein>
    <submittedName>
        <fullName evidence="3">Uncharacterized protein</fullName>
    </submittedName>
</protein>
<feature type="chain" id="PRO_5043798956" evidence="2">
    <location>
        <begin position="18"/>
        <end position="106"/>
    </location>
</feature>
<name>A0AAV9F034_ACOCL</name>
<keyword evidence="4" id="KW-1185">Reference proteome</keyword>
<organism evidence="3 4">
    <name type="scientific">Acorus calamus</name>
    <name type="common">Sweet flag</name>
    <dbReference type="NCBI Taxonomy" id="4465"/>
    <lineage>
        <taxon>Eukaryota</taxon>
        <taxon>Viridiplantae</taxon>
        <taxon>Streptophyta</taxon>
        <taxon>Embryophyta</taxon>
        <taxon>Tracheophyta</taxon>
        <taxon>Spermatophyta</taxon>
        <taxon>Magnoliopsida</taxon>
        <taxon>Liliopsida</taxon>
        <taxon>Acoraceae</taxon>
        <taxon>Acorus</taxon>
    </lineage>
</organism>
<sequence>MVGLIIISLITSPMVASRVISKINFNRCGEPMPPKPSHLNPTPAVAEPAPRTSTPPTSAPIRTSTPPTSATSTPPTSATSHPPTSTPPTSATSTPPTSAGIRTYPI</sequence>
<dbReference type="Proteomes" id="UP001180020">
    <property type="component" value="Unassembled WGS sequence"/>
</dbReference>
<evidence type="ECO:0000256" key="2">
    <source>
        <dbReference type="SAM" id="SignalP"/>
    </source>
</evidence>
<reference evidence="3" key="2">
    <citation type="submission" date="2023-06" db="EMBL/GenBank/DDBJ databases">
        <authorList>
            <person name="Ma L."/>
            <person name="Liu K.-W."/>
            <person name="Li Z."/>
            <person name="Hsiao Y.-Y."/>
            <person name="Qi Y."/>
            <person name="Fu T."/>
            <person name="Tang G."/>
            <person name="Zhang D."/>
            <person name="Sun W.-H."/>
            <person name="Liu D.-K."/>
            <person name="Li Y."/>
            <person name="Chen G.-Z."/>
            <person name="Liu X.-D."/>
            <person name="Liao X.-Y."/>
            <person name="Jiang Y.-T."/>
            <person name="Yu X."/>
            <person name="Hao Y."/>
            <person name="Huang J."/>
            <person name="Zhao X.-W."/>
            <person name="Ke S."/>
            <person name="Chen Y.-Y."/>
            <person name="Wu W.-L."/>
            <person name="Hsu J.-L."/>
            <person name="Lin Y.-F."/>
            <person name="Huang M.-D."/>
            <person name="Li C.-Y."/>
            <person name="Huang L."/>
            <person name="Wang Z.-W."/>
            <person name="Zhao X."/>
            <person name="Zhong W.-Y."/>
            <person name="Peng D.-H."/>
            <person name="Ahmad S."/>
            <person name="Lan S."/>
            <person name="Zhang J.-S."/>
            <person name="Tsai W.-C."/>
            <person name="Van De Peer Y."/>
            <person name="Liu Z.-J."/>
        </authorList>
    </citation>
    <scope>NUCLEOTIDE SEQUENCE</scope>
    <source>
        <strain evidence="3">CP</strain>
        <tissue evidence="3">Leaves</tissue>
    </source>
</reference>
<evidence type="ECO:0000256" key="1">
    <source>
        <dbReference type="SAM" id="MobiDB-lite"/>
    </source>
</evidence>
<accession>A0AAV9F034</accession>
<evidence type="ECO:0000313" key="3">
    <source>
        <dbReference type="EMBL" id="KAK1317887.1"/>
    </source>
</evidence>
<dbReference type="AlphaFoldDB" id="A0AAV9F034"/>
<feature type="compositionally biased region" description="Low complexity" evidence="1">
    <location>
        <begin position="48"/>
        <end position="99"/>
    </location>
</feature>
<feature type="region of interest" description="Disordered" evidence="1">
    <location>
        <begin position="27"/>
        <end position="106"/>
    </location>
</feature>
<proteinExistence type="predicted"/>